<dbReference type="Pfam" id="PF03781">
    <property type="entry name" value="FGE-sulfatase"/>
    <property type="match status" value="1"/>
</dbReference>
<evidence type="ECO:0000259" key="2">
    <source>
        <dbReference type="Pfam" id="PF03781"/>
    </source>
</evidence>
<feature type="domain" description="Sulfatase-modifying factor enzyme-like" evidence="2">
    <location>
        <begin position="48"/>
        <end position="340"/>
    </location>
</feature>
<organism evidence="3 4">
    <name type="scientific">Floridaenema evergladense BLCC-F167</name>
    <dbReference type="NCBI Taxonomy" id="3153639"/>
    <lineage>
        <taxon>Bacteria</taxon>
        <taxon>Bacillati</taxon>
        <taxon>Cyanobacteriota</taxon>
        <taxon>Cyanophyceae</taxon>
        <taxon>Oscillatoriophycideae</taxon>
        <taxon>Aerosakkonematales</taxon>
        <taxon>Aerosakkonemataceae</taxon>
        <taxon>Floridanema</taxon>
        <taxon>Floridanema evergladense</taxon>
    </lineage>
</organism>
<evidence type="ECO:0000313" key="4">
    <source>
        <dbReference type="Proteomes" id="UP001576780"/>
    </source>
</evidence>
<protein>
    <submittedName>
        <fullName evidence="3">Formylglycine-generating enzyme family protein</fullName>
    </submittedName>
</protein>
<accession>A0ABV4WQG9</accession>
<dbReference type="PANTHER" id="PTHR23150">
    <property type="entry name" value="SULFATASE MODIFYING FACTOR 1, 2"/>
    <property type="match status" value="1"/>
</dbReference>
<evidence type="ECO:0000256" key="1">
    <source>
        <dbReference type="SAM" id="MobiDB-lite"/>
    </source>
</evidence>
<dbReference type="SUPFAM" id="SSF56436">
    <property type="entry name" value="C-type lectin-like"/>
    <property type="match status" value="1"/>
</dbReference>
<feature type="region of interest" description="Disordered" evidence="1">
    <location>
        <begin position="273"/>
        <end position="295"/>
    </location>
</feature>
<evidence type="ECO:0000313" key="3">
    <source>
        <dbReference type="EMBL" id="MFB2837335.1"/>
    </source>
</evidence>
<reference evidence="3 4" key="1">
    <citation type="submission" date="2024-09" db="EMBL/GenBank/DDBJ databases">
        <title>Floridaenema gen nov. (Aerosakkonemataceae, Aerosakkonematales ord. nov., Cyanobacteria) from benthic tropical and subtropical fresh waters, with the description of four new species.</title>
        <authorList>
            <person name="Moretto J.A."/>
            <person name="Berthold D.E."/>
            <person name="Lefler F.W."/>
            <person name="Huang I.-S."/>
            <person name="Laughinghouse H. IV."/>
        </authorList>
    </citation>
    <scope>NUCLEOTIDE SEQUENCE [LARGE SCALE GENOMIC DNA]</scope>
    <source>
        <strain evidence="3 4">BLCC-F167</strain>
    </source>
</reference>
<dbReference type="InterPro" id="IPR005532">
    <property type="entry name" value="SUMF_dom"/>
</dbReference>
<dbReference type="PANTHER" id="PTHR23150:SF19">
    <property type="entry name" value="FORMYLGLYCINE-GENERATING ENZYME"/>
    <property type="match status" value="1"/>
</dbReference>
<dbReference type="InterPro" id="IPR042095">
    <property type="entry name" value="SUMF_sf"/>
</dbReference>
<dbReference type="RefSeq" id="WP_413279687.1">
    <property type="nucleotide sequence ID" value="NZ_JBHFNT010000207.1"/>
</dbReference>
<name>A0ABV4WQG9_9CYAN</name>
<feature type="compositionally biased region" description="Polar residues" evidence="1">
    <location>
        <begin position="277"/>
        <end position="287"/>
    </location>
</feature>
<proteinExistence type="predicted"/>
<gene>
    <name evidence="3" type="ORF">ACE1CA_22640</name>
</gene>
<dbReference type="InterPro" id="IPR016187">
    <property type="entry name" value="CTDL_fold"/>
</dbReference>
<dbReference type="Proteomes" id="UP001576780">
    <property type="component" value="Unassembled WGS sequence"/>
</dbReference>
<dbReference type="EMBL" id="JBHFNT010000207">
    <property type="protein sequence ID" value="MFB2837335.1"/>
    <property type="molecule type" value="Genomic_DNA"/>
</dbReference>
<comment type="caution">
    <text evidence="3">The sequence shown here is derived from an EMBL/GenBank/DDBJ whole genome shotgun (WGS) entry which is preliminary data.</text>
</comment>
<keyword evidence="4" id="KW-1185">Reference proteome</keyword>
<dbReference type="InterPro" id="IPR051043">
    <property type="entry name" value="Sulfatase_Mod_Factor_Kinase"/>
</dbReference>
<sequence length="343" mass="38042">MPVIRSAQYPKPGRKVFHLTITLFLCLIIFATLLNFSGLAWAANSCPPEMVMIPGGSFQIGSDDPRFEEERSATDVSVDRFCIDRTEVTNAQFAEFVAATGYLTIAERLLSEEQFPDLPEEKRSPGSLVFQMAKPGVKSVPVLSWWHWTVGANWKHPFGLDSSIAGKDNYPVVHIAYEDAVAYAKWAGKSIPTEAQWEYAARGGLDGATYAWGDRYSATKANTWQGIFPFFNTKEDGHIGIAPVGSFEPNGYGLYDITGNVWEWTSDWYHVGHKSHQSNPTGPTQAESFDPKKPEESALRVIKGGSYLCAPNYCSRFRPAARESEAPDTGTTHIGFRLVKNLT</sequence>
<dbReference type="Gene3D" id="3.90.1580.10">
    <property type="entry name" value="paralog of FGE (formylglycine-generating enzyme)"/>
    <property type="match status" value="1"/>
</dbReference>